<name>A0ABM0UST8_CAMSA</name>
<evidence type="ECO:0000313" key="1">
    <source>
        <dbReference type="Proteomes" id="UP000694864"/>
    </source>
</evidence>
<sequence>MASLENITELLQDFSLLSGLSMNKDKTDLFLAGVNQDETSRIGTLGFNLGSLPIRYLGLPLTHRKLRIYDYRPLLDKISAKFSSWLARALSYAGRKALITSAIYGIVNFWASAFILPKGCIKSIESMCSRFLWCGDITKKPAVKVAWHSLCLPHEEGGLEWMRNNKIKDGVFWQIDAKKQTSWTRKTLLQLRPLALQFLRCKVGNGRKVTKRLGYRPFVFHTWTALSAWLDRKDSTSSINLRRLVAQAVLYTIWTERNARLHNNIATSAHILFKHLDR</sequence>
<dbReference type="Proteomes" id="UP000694864">
    <property type="component" value="Chromosome 11"/>
</dbReference>
<evidence type="ECO:0000313" key="2">
    <source>
        <dbReference type="RefSeq" id="XP_010445721.1"/>
    </source>
</evidence>
<keyword evidence="1" id="KW-1185">Reference proteome</keyword>
<dbReference type="PANTHER" id="PTHR33116:SF66">
    <property type="entry name" value="REVERSE TRANSCRIPTASE ZINC-BINDING DOMAIN-CONTAINING PROTEIN"/>
    <property type="match status" value="1"/>
</dbReference>
<organism evidence="1 2">
    <name type="scientific">Camelina sativa</name>
    <name type="common">False flax</name>
    <name type="synonym">Myagrum sativum</name>
    <dbReference type="NCBI Taxonomy" id="90675"/>
    <lineage>
        <taxon>Eukaryota</taxon>
        <taxon>Viridiplantae</taxon>
        <taxon>Streptophyta</taxon>
        <taxon>Embryophyta</taxon>
        <taxon>Tracheophyta</taxon>
        <taxon>Spermatophyta</taxon>
        <taxon>Magnoliopsida</taxon>
        <taxon>eudicotyledons</taxon>
        <taxon>Gunneridae</taxon>
        <taxon>Pentapetalae</taxon>
        <taxon>rosids</taxon>
        <taxon>malvids</taxon>
        <taxon>Brassicales</taxon>
        <taxon>Brassicaceae</taxon>
        <taxon>Camelineae</taxon>
        <taxon>Camelina</taxon>
    </lineage>
</organism>
<dbReference type="GeneID" id="104728445"/>
<reference evidence="1" key="1">
    <citation type="journal article" date="2014" name="Nat. Commun.">
        <title>The emerging biofuel crop Camelina sativa retains a highly undifferentiated hexaploid genome structure.</title>
        <authorList>
            <person name="Kagale S."/>
            <person name="Koh C."/>
            <person name="Nixon J."/>
            <person name="Bollina V."/>
            <person name="Clarke W.E."/>
            <person name="Tuteja R."/>
            <person name="Spillane C."/>
            <person name="Robinson S.J."/>
            <person name="Links M.G."/>
            <person name="Clarke C."/>
            <person name="Higgins E.E."/>
            <person name="Huebert T."/>
            <person name="Sharpe A.G."/>
            <person name="Parkin I.A."/>
        </authorList>
    </citation>
    <scope>NUCLEOTIDE SEQUENCE [LARGE SCALE GENOMIC DNA]</scope>
    <source>
        <strain evidence="1">cv. DH55</strain>
    </source>
</reference>
<accession>A0ABM0UST8</accession>
<protein>
    <submittedName>
        <fullName evidence="2">Uncharacterized protein LOC104728445</fullName>
    </submittedName>
</protein>
<reference evidence="2" key="2">
    <citation type="submission" date="2025-08" db="UniProtKB">
        <authorList>
            <consortium name="RefSeq"/>
        </authorList>
    </citation>
    <scope>IDENTIFICATION</scope>
    <source>
        <tissue evidence="2">Leaf</tissue>
    </source>
</reference>
<dbReference type="RefSeq" id="XP_010445721.1">
    <property type="nucleotide sequence ID" value="XM_010447419.1"/>
</dbReference>
<gene>
    <name evidence="2" type="primary">LOC104728445</name>
</gene>
<dbReference type="PANTHER" id="PTHR33116">
    <property type="entry name" value="REVERSE TRANSCRIPTASE ZINC-BINDING DOMAIN-CONTAINING PROTEIN-RELATED-RELATED"/>
    <property type="match status" value="1"/>
</dbReference>
<proteinExistence type="predicted"/>